<feature type="domain" description="N-acetyltransferase" evidence="3">
    <location>
        <begin position="6"/>
        <end position="131"/>
    </location>
</feature>
<reference evidence="4" key="1">
    <citation type="submission" date="2023-03" db="EMBL/GenBank/DDBJ databases">
        <authorList>
            <person name="Shen W."/>
            <person name="Cai J."/>
        </authorList>
    </citation>
    <scope>NUCLEOTIDE SEQUENCE</scope>
    <source>
        <strain evidence="4">P96-3</strain>
    </source>
</reference>
<dbReference type="InterPro" id="IPR045039">
    <property type="entry name" value="NSI-like"/>
</dbReference>
<sequence length="131" mass="14900">MYQYKTTLSSIEELEKLYTALNWNQIGLTRDKLNQMVAGSWYSIFVYREGHLIGTGRIISDGVITGLICGVGVLPLYQGQGVGKKIIKKLVNECEKNRIFPQLMCDKSLISFYESIGFKEFTVGMNYSIKR</sequence>
<evidence type="ECO:0000313" key="4">
    <source>
        <dbReference type="EMBL" id="MDT2833143.1"/>
    </source>
</evidence>
<dbReference type="GO" id="GO:0005737">
    <property type="term" value="C:cytoplasm"/>
    <property type="evidence" value="ECO:0007669"/>
    <property type="project" value="TreeGrafter"/>
</dbReference>
<dbReference type="EC" id="2.3.1.-" evidence="4"/>
<evidence type="ECO:0000313" key="5">
    <source>
        <dbReference type="Proteomes" id="UP001268577"/>
    </source>
</evidence>
<proteinExistence type="predicted"/>
<comment type="caution">
    <text evidence="4">The sequence shown here is derived from an EMBL/GenBank/DDBJ whole genome shotgun (WGS) entry which is preliminary data.</text>
</comment>
<protein>
    <submittedName>
        <fullName evidence="4">GNAT family N-acetyltransferase</fullName>
        <ecNumber evidence="4">2.3.1.-</ecNumber>
    </submittedName>
</protein>
<dbReference type="InterPro" id="IPR000182">
    <property type="entry name" value="GNAT_dom"/>
</dbReference>
<keyword evidence="1 4" id="KW-0808">Transferase</keyword>
<dbReference type="CDD" id="cd04301">
    <property type="entry name" value="NAT_SF"/>
    <property type="match status" value="1"/>
</dbReference>
<dbReference type="PANTHER" id="PTHR43626">
    <property type="entry name" value="ACYL-COA N-ACYLTRANSFERASE"/>
    <property type="match status" value="1"/>
</dbReference>
<dbReference type="Pfam" id="PF00583">
    <property type="entry name" value="Acetyltransf_1"/>
    <property type="match status" value="1"/>
</dbReference>
<dbReference type="Gene3D" id="3.40.630.30">
    <property type="match status" value="1"/>
</dbReference>
<accession>A0AAW8U0W5</accession>
<dbReference type="AlphaFoldDB" id="A0AAW8U0W5"/>
<dbReference type="RefSeq" id="WP_311984948.1">
    <property type="nucleotide sequence ID" value="NZ_JARQBZ010000005.1"/>
</dbReference>
<evidence type="ECO:0000259" key="3">
    <source>
        <dbReference type="PROSITE" id="PS51186"/>
    </source>
</evidence>
<dbReference type="SUPFAM" id="SSF55729">
    <property type="entry name" value="Acyl-CoA N-acyltransferases (Nat)"/>
    <property type="match status" value="1"/>
</dbReference>
<dbReference type="PROSITE" id="PS51186">
    <property type="entry name" value="GNAT"/>
    <property type="match status" value="1"/>
</dbReference>
<name>A0AAW8U0W5_9ENTE</name>
<dbReference type="GO" id="GO:0008080">
    <property type="term" value="F:N-acetyltransferase activity"/>
    <property type="evidence" value="ECO:0007669"/>
    <property type="project" value="InterPro"/>
</dbReference>
<dbReference type="EMBL" id="JARQBZ010000005">
    <property type="protein sequence ID" value="MDT2833143.1"/>
    <property type="molecule type" value="Genomic_DNA"/>
</dbReference>
<keyword evidence="2 4" id="KW-0012">Acyltransferase</keyword>
<dbReference type="Proteomes" id="UP001268577">
    <property type="component" value="Unassembled WGS sequence"/>
</dbReference>
<dbReference type="PANTHER" id="PTHR43626:SF4">
    <property type="entry name" value="GCN5-RELATED N-ACETYLTRANSFERASE 2, CHLOROPLASTIC"/>
    <property type="match status" value="1"/>
</dbReference>
<evidence type="ECO:0000256" key="1">
    <source>
        <dbReference type="ARBA" id="ARBA00022679"/>
    </source>
</evidence>
<organism evidence="4 5">
    <name type="scientific">Vagococcus carniphilus</name>
    <dbReference type="NCBI Taxonomy" id="218144"/>
    <lineage>
        <taxon>Bacteria</taxon>
        <taxon>Bacillati</taxon>
        <taxon>Bacillota</taxon>
        <taxon>Bacilli</taxon>
        <taxon>Lactobacillales</taxon>
        <taxon>Enterococcaceae</taxon>
        <taxon>Vagococcus</taxon>
    </lineage>
</organism>
<gene>
    <name evidence="4" type="ORF">P7H70_03685</name>
</gene>
<evidence type="ECO:0000256" key="2">
    <source>
        <dbReference type="ARBA" id="ARBA00023315"/>
    </source>
</evidence>
<dbReference type="InterPro" id="IPR016181">
    <property type="entry name" value="Acyl_CoA_acyltransferase"/>
</dbReference>